<accession>A0A0E9TTS5</accession>
<proteinExistence type="predicted"/>
<name>A0A0E9TTS5_ANGAN</name>
<evidence type="ECO:0000313" key="1">
    <source>
        <dbReference type="EMBL" id="JAH56852.1"/>
    </source>
</evidence>
<reference evidence="1" key="1">
    <citation type="submission" date="2014-11" db="EMBL/GenBank/DDBJ databases">
        <authorList>
            <person name="Amaro Gonzalez C."/>
        </authorList>
    </citation>
    <scope>NUCLEOTIDE SEQUENCE</scope>
</reference>
<dbReference type="EMBL" id="GBXM01051725">
    <property type="protein sequence ID" value="JAH56852.1"/>
    <property type="molecule type" value="Transcribed_RNA"/>
</dbReference>
<reference evidence="1" key="2">
    <citation type="journal article" date="2015" name="Fish Shellfish Immunol.">
        <title>Early steps in the European eel (Anguilla anguilla)-Vibrio vulnificus interaction in the gills: Role of the RtxA13 toxin.</title>
        <authorList>
            <person name="Callol A."/>
            <person name="Pajuelo D."/>
            <person name="Ebbesson L."/>
            <person name="Teles M."/>
            <person name="MacKenzie S."/>
            <person name="Amaro C."/>
        </authorList>
    </citation>
    <scope>NUCLEOTIDE SEQUENCE</scope>
</reference>
<dbReference type="AlphaFoldDB" id="A0A0E9TTS5"/>
<sequence>MQFRSLQQLRCSACASAPRSPQL</sequence>
<organism evidence="1">
    <name type="scientific">Anguilla anguilla</name>
    <name type="common">European freshwater eel</name>
    <name type="synonym">Muraena anguilla</name>
    <dbReference type="NCBI Taxonomy" id="7936"/>
    <lineage>
        <taxon>Eukaryota</taxon>
        <taxon>Metazoa</taxon>
        <taxon>Chordata</taxon>
        <taxon>Craniata</taxon>
        <taxon>Vertebrata</taxon>
        <taxon>Euteleostomi</taxon>
        <taxon>Actinopterygii</taxon>
        <taxon>Neopterygii</taxon>
        <taxon>Teleostei</taxon>
        <taxon>Anguilliformes</taxon>
        <taxon>Anguillidae</taxon>
        <taxon>Anguilla</taxon>
    </lineage>
</organism>
<protein>
    <submittedName>
        <fullName evidence="1">Uncharacterized protein</fullName>
    </submittedName>
</protein>